<evidence type="ECO:0000313" key="2">
    <source>
        <dbReference type="EMBL" id="KAK6766349.1"/>
    </source>
</evidence>
<dbReference type="Pfam" id="PF00078">
    <property type="entry name" value="RVT_1"/>
    <property type="match status" value="1"/>
</dbReference>
<organism evidence="2 3">
    <name type="scientific">Necator americanus</name>
    <name type="common">Human hookworm</name>
    <dbReference type="NCBI Taxonomy" id="51031"/>
    <lineage>
        <taxon>Eukaryota</taxon>
        <taxon>Metazoa</taxon>
        <taxon>Ecdysozoa</taxon>
        <taxon>Nematoda</taxon>
        <taxon>Chromadorea</taxon>
        <taxon>Rhabditida</taxon>
        <taxon>Rhabditina</taxon>
        <taxon>Rhabditomorpha</taxon>
        <taxon>Strongyloidea</taxon>
        <taxon>Ancylostomatidae</taxon>
        <taxon>Bunostominae</taxon>
        <taxon>Necator</taxon>
    </lineage>
</organism>
<protein>
    <recommendedName>
        <fullName evidence="1">Reverse transcriptase domain-containing protein</fullName>
    </recommendedName>
</protein>
<reference evidence="2 3" key="1">
    <citation type="submission" date="2023-08" db="EMBL/GenBank/DDBJ databases">
        <title>A Necator americanus chromosomal reference genome.</title>
        <authorList>
            <person name="Ilik V."/>
            <person name="Petrzelkova K.J."/>
            <person name="Pardy F."/>
            <person name="Fuh T."/>
            <person name="Niatou-Singa F.S."/>
            <person name="Gouil Q."/>
            <person name="Baker L."/>
            <person name="Ritchie M.E."/>
            <person name="Jex A.R."/>
            <person name="Gazzola D."/>
            <person name="Li H."/>
            <person name="Toshio Fujiwara R."/>
            <person name="Zhan B."/>
            <person name="Aroian R.V."/>
            <person name="Pafco B."/>
            <person name="Schwarz E.M."/>
        </authorList>
    </citation>
    <scope>NUCLEOTIDE SEQUENCE [LARGE SCALE GENOMIC DNA]</scope>
    <source>
        <strain evidence="2 3">Aroian</strain>
        <tissue evidence="2">Whole animal</tissue>
    </source>
</reference>
<dbReference type="PANTHER" id="PTHR47027">
    <property type="entry name" value="REVERSE TRANSCRIPTASE DOMAIN-CONTAINING PROTEIN"/>
    <property type="match status" value="1"/>
</dbReference>
<dbReference type="SUPFAM" id="SSF56672">
    <property type="entry name" value="DNA/RNA polymerases"/>
    <property type="match status" value="1"/>
</dbReference>
<dbReference type="PROSITE" id="PS50878">
    <property type="entry name" value="RT_POL"/>
    <property type="match status" value="1"/>
</dbReference>
<dbReference type="EMBL" id="JAVFWL010000006">
    <property type="protein sequence ID" value="KAK6766349.1"/>
    <property type="molecule type" value="Genomic_DNA"/>
</dbReference>
<accession>A0ABR1EUN9</accession>
<evidence type="ECO:0000259" key="1">
    <source>
        <dbReference type="PROSITE" id="PS50878"/>
    </source>
</evidence>
<sequence>MWFNAGFGSFRRFHSNIKLRRRDVQEFYMDLENFYRKHFFYKVIVGDRDGQVIPEVLPSEIRHAIMSIRNRSAPGPDRIRPEHLKNLPPVLINTLARFFYVICRNARFLNSGRPARPCCCIKREIHICLLSVIYKLFTRVILNRIEKVLDEGQPCEQAGFRKGFSTIDHIHTVSKLIEVSREYKMPLCLTFIDLKKAFDSVETEAVVEALDNQGVPTQYIKVLRELYSKFTTGISPFYKNIIIDVKRGVRQGDTISPKIFTVTFENAMRKLEWDDMGVKVDVRQLHHLRFADDIVLVTPSISQAERMLTEFDETCGCIGLQLNLQKTVFMRNGWVSYAPFTLNGTNISECTSYVYLGRELNMMNDLTPELGRRSRAAWGAYKSIGDVVKKTRNTRLRAHLFNTTVLPALTYASETWAFRKQEENAVSVIERAIERVMLGVSRFTQVRDGIRSSLLRQRSKIRDAAAFAKESKIRWAGHVMRSNDNRWTRA</sequence>
<dbReference type="Gene3D" id="3.30.70.270">
    <property type="match status" value="1"/>
</dbReference>
<feature type="domain" description="Reverse transcriptase" evidence="1">
    <location>
        <begin position="1"/>
        <end position="347"/>
    </location>
</feature>
<dbReference type="InterPro" id="IPR043502">
    <property type="entry name" value="DNA/RNA_pol_sf"/>
</dbReference>
<comment type="caution">
    <text evidence="2">The sequence shown here is derived from an EMBL/GenBank/DDBJ whole genome shotgun (WGS) entry which is preliminary data.</text>
</comment>
<proteinExistence type="predicted"/>
<keyword evidence="3" id="KW-1185">Reference proteome</keyword>
<dbReference type="PANTHER" id="PTHR47027:SF20">
    <property type="entry name" value="REVERSE TRANSCRIPTASE-LIKE PROTEIN WITH RNA-DIRECTED DNA POLYMERASE DOMAIN"/>
    <property type="match status" value="1"/>
</dbReference>
<name>A0ABR1EUN9_NECAM</name>
<dbReference type="Proteomes" id="UP001303046">
    <property type="component" value="Unassembled WGS sequence"/>
</dbReference>
<gene>
    <name evidence="2" type="primary">Necator_chrX.g26115</name>
    <name evidence="2" type="ORF">RB195_025949</name>
</gene>
<dbReference type="InterPro" id="IPR043128">
    <property type="entry name" value="Rev_trsase/Diguanyl_cyclase"/>
</dbReference>
<dbReference type="CDD" id="cd01650">
    <property type="entry name" value="RT_nLTR_like"/>
    <property type="match status" value="1"/>
</dbReference>
<evidence type="ECO:0000313" key="3">
    <source>
        <dbReference type="Proteomes" id="UP001303046"/>
    </source>
</evidence>
<dbReference type="InterPro" id="IPR000477">
    <property type="entry name" value="RT_dom"/>
</dbReference>